<dbReference type="InterPro" id="IPR042946">
    <property type="entry name" value="CMBL"/>
</dbReference>
<evidence type="ECO:0000259" key="6">
    <source>
        <dbReference type="Pfam" id="PF01738"/>
    </source>
</evidence>
<organism evidence="7 8">
    <name type="scientific">Ceratopteris richardii</name>
    <name type="common">Triangle waterfern</name>
    <dbReference type="NCBI Taxonomy" id="49495"/>
    <lineage>
        <taxon>Eukaryota</taxon>
        <taxon>Viridiplantae</taxon>
        <taxon>Streptophyta</taxon>
        <taxon>Embryophyta</taxon>
        <taxon>Tracheophyta</taxon>
        <taxon>Polypodiopsida</taxon>
        <taxon>Polypodiidae</taxon>
        <taxon>Polypodiales</taxon>
        <taxon>Pteridineae</taxon>
        <taxon>Pteridaceae</taxon>
        <taxon>Parkerioideae</taxon>
        <taxon>Ceratopteris</taxon>
    </lineage>
</organism>
<accession>A0A8T2TNF7</accession>
<evidence type="ECO:0000313" key="8">
    <source>
        <dbReference type="Proteomes" id="UP000825935"/>
    </source>
</evidence>
<dbReference type="OrthoDB" id="17560at2759"/>
<dbReference type="SUPFAM" id="SSF53474">
    <property type="entry name" value="alpha/beta-Hydrolases"/>
    <property type="match status" value="1"/>
</dbReference>
<dbReference type="Gene3D" id="3.40.50.1820">
    <property type="entry name" value="alpha/beta hydrolase"/>
    <property type="match status" value="1"/>
</dbReference>
<dbReference type="GO" id="GO:0016787">
    <property type="term" value="F:hydrolase activity"/>
    <property type="evidence" value="ECO:0007669"/>
    <property type="project" value="UniProtKB-KW"/>
</dbReference>
<dbReference type="GO" id="GO:0005829">
    <property type="term" value="C:cytosol"/>
    <property type="evidence" value="ECO:0007669"/>
    <property type="project" value="UniProtKB-SubCell"/>
</dbReference>
<sequence>MAFTVFSACHSLDFARCSLPPATGTNSRSFISASHLRFGCRQDFLVPKCRKKKGPFPLEATVERAVGEQSEKMAHADEDECELVSRLELTMGEGDDKIDAYLVKAMKNNNGSAILLLTDVFGFNNNDTRDFAYRLSCFGYNVLVPDLCQGIPWSKDRPKSEYEDWRAGHPSERVEKAISTAARWLKEEIATAGTPKKLGLLGFCFGGGRVLEVLARDTEQLFATAVSFYPTRFEEAVAETIYVPILLIAGEKDDLCPSEKVQSVARQIKGSKAHIYPDRGHAFAHHPSSDDDEDAEKAFAAMKAWFYEKLVSCS</sequence>
<dbReference type="EMBL" id="CM035416">
    <property type="protein sequence ID" value="KAH7424887.1"/>
    <property type="molecule type" value="Genomic_DNA"/>
</dbReference>
<protein>
    <recommendedName>
        <fullName evidence="3">Carboxymethylenebutenolidase homolog</fullName>
    </recommendedName>
</protein>
<name>A0A8T2TNF7_CERRI</name>
<dbReference type="PANTHER" id="PTHR46812">
    <property type="entry name" value="CARBOXYMETHYLENEBUTENOLIDASE HOMOLOG"/>
    <property type="match status" value="1"/>
</dbReference>
<gene>
    <name evidence="7" type="ORF">KP509_11G030100</name>
</gene>
<evidence type="ECO:0000256" key="1">
    <source>
        <dbReference type="ARBA" id="ARBA00004514"/>
    </source>
</evidence>
<dbReference type="Pfam" id="PF01738">
    <property type="entry name" value="DLH"/>
    <property type="match status" value="1"/>
</dbReference>
<dbReference type="InterPro" id="IPR002925">
    <property type="entry name" value="Dienelactn_hydro"/>
</dbReference>
<dbReference type="Proteomes" id="UP000825935">
    <property type="component" value="Chromosome 11"/>
</dbReference>
<keyword evidence="8" id="KW-1185">Reference proteome</keyword>
<dbReference type="OMA" id="DLPFQYD"/>
<reference evidence="7" key="1">
    <citation type="submission" date="2021-08" db="EMBL/GenBank/DDBJ databases">
        <title>WGS assembly of Ceratopteris richardii.</title>
        <authorList>
            <person name="Marchant D.B."/>
            <person name="Chen G."/>
            <person name="Jenkins J."/>
            <person name="Shu S."/>
            <person name="Leebens-Mack J."/>
            <person name="Grimwood J."/>
            <person name="Schmutz J."/>
            <person name="Soltis P."/>
            <person name="Soltis D."/>
            <person name="Chen Z.-H."/>
        </authorList>
    </citation>
    <scope>NUCLEOTIDE SEQUENCE</scope>
    <source>
        <strain evidence="7">Whitten #5841</strain>
        <tissue evidence="7">Leaf</tissue>
    </source>
</reference>
<proteinExistence type="inferred from homology"/>
<evidence type="ECO:0000256" key="5">
    <source>
        <dbReference type="ARBA" id="ARBA00022801"/>
    </source>
</evidence>
<keyword evidence="4" id="KW-0963">Cytoplasm</keyword>
<evidence type="ECO:0000256" key="3">
    <source>
        <dbReference type="ARBA" id="ARBA00014180"/>
    </source>
</evidence>
<comment type="caution">
    <text evidence="7">The sequence shown here is derived from an EMBL/GenBank/DDBJ whole genome shotgun (WGS) entry which is preliminary data.</text>
</comment>
<evidence type="ECO:0000256" key="2">
    <source>
        <dbReference type="ARBA" id="ARBA00008456"/>
    </source>
</evidence>
<dbReference type="PANTHER" id="PTHR46812:SF1">
    <property type="entry name" value="CARBOXYMETHYLENEBUTENOLIDASE HOMOLOG"/>
    <property type="match status" value="1"/>
</dbReference>
<comment type="subcellular location">
    <subcellularLocation>
        <location evidence="1">Cytoplasm</location>
        <location evidence="1">Cytosol</location>
    </subcellularLocation>
</comment>
<keyword evidence="5" id="KW-0378">Hydrolase</keyword>
<evidence type="ECO:0000313" key="7">
    <source>
        <dbReference type="EMBL" id="KAH7424887.1"/>
    </source>
</evidence>
<feature type="domain" description="Dienelactone hydrolase" evidence="6">
    <location>
        <begin position="98"/>
        <end position="308"/>
    </location>
</feature>
<dbReference type="InterPro" id="IPR029058">
    <property type="entry name" value="AB_hydrolase_fold"/>
</dbReference>
<comment type="similarity">
    <text evidence="2">Belongs to the dienelactone hydrolase family.</text>
</comment>
<evidence type="ECO:0000256" key="4">
    <source>
        <dbReference type="ARBA" id="ARBA00022490"/>
    </source>
</evidence>
<dbReference type="AlphaFoldDB" id="A0A8T2TNF7"/>